<dbReference type="SMART" id="SM00530">
    <property type="entry name" value="HTH_XRE"/>
    <property type="match status" value="1"/>
</dbReference>
<dbReference type="Proteomes" id="UP000234329">
    <property type="component" value="Unassembled WGS sequence"/>
</dbReference>
<dbReference type="InterPro" id="IPR010982">
    <property type="entry name" value="Lambda_DNA-bd_dom_sf"/>
</dbReference>
<comment type="caution">
    <text evidence="2">The sequence shown here is derived from an EMBL/GenBank/DDBJ whole genome shotgun (WGS) entry which is preliminary data.</text>
</comment>
<evidence type="ECO:0000313" key="3">
    <source>
        <dbReference type="Proteomes" id="UP000234329"/>
    </source>
</evidence>
<dbReference type="Gene3D" id="1.10.260.40">
    <property type="entry name" value="lambda repressor-like DNA-binding domains"/>
    <property type="match status" value="1"/>
</dbReference>
<organism evidence="2 3">
    <name type="scientific">Acidithiobacillus marinus</name>
    <dbReference type="NCBI Taxonomy" id="187490"/>
    <lineage>
        <taxon>Bacteria</taxon>
        <taxon>Pseudomonadati</taxon>
        <taxon>Pseudomonadota</taxon>
        <taxon>Acidithiobacillia</taxon>
        <taxon>Acidithiobacillales</taxon>
        <taxon>Acidithiobacillaceae</taxon>
        <taxon>Acidithiobacillus</taxon>
    </lineage>
</organism>
<dbReference type="RefSeq" id="WP_101538598.1">
    <property type="nucleotide sequence ID" value="NZ_MXAV01000044.1"/>
</dbReference>
<evidence type="ECO:0000313" key="2">
    <source>
        <dbReference type="EMBL" id="PKY10071.1"/>
    </source>
</evidence>
<protein>
    <recommendedName>
        <fullName evidence="1">HTH cro/C1-type domain-containing protein</fullName>
    </recommendedName>
</protein>
<proteinExistence type="predicted"/>
<evidence type="ECO:0000259" key="1">
    <source>
        <dbReference type="PROSITE" id="PS50943"/>
    </source>
</evidence>
<dbReference type="Pfam" id="PF01381">
    <property type="entry name" value="HTH_3"/>
    <property type="match status" value="1"/>
</dbReference>
<dbReference type="PROSITE" id="PS50943">
    <property type="entry name" value="HTH_CROC1"/>
    <property type="match status" value="1"/>
</dbReference>
<gene>
    <name evidence="2" type="ORF">B1757_12390</name>
</gene>
<dbReference type="CDD" id="cd00093">
    <property type="entry name" value="HTH_XRE"/>
    <property type="match status" value="1"/>
</dbReference>
<feature type="domain" description="HTH cro/C1-type" evidence="1">
    <location>
        <begin position="7"/>
        <end position="61"/>
    </location>
</feature>
<dbReference type="InterPro" id="IPR001387">
    <property type="entry name" value="Cro/C1-type_HTH"/>
</dbReference>
<accession>A0A2I1DJL8</accession>
<keyword evidence="3" id="KW-1185">Reference proteome</keyword>
<sequence length="124" mass="13696">MKAKELIKKVQSKHEWSQNQVAKELGITSAALSNLAQEKTDGSDETYIKLAKMAGIDPTEIIIEKHMRKAGPEGQKIWAHLARTLPKSAALLLVIILIVPNIQAHAASFQNTNVIKCLLCKIMK</sequence>
<dbReference type="EMBL" id="MXAV01000044">
    <property type="protein sequence ID" value="PKY10071.1"/>
    <property type="molecule type" value="Genomic_DNA"/>
</dbReference>
<reference evidence="2 3" key="1">
    <citation type="submission" date="2017-03" db="EMBL/GenBank/DDBJ databases">
        <title>Draft genime sequence of the acidophilic sulfur-oxidizing bacterium Acidithiobacillus sp. SH, isolated from seawater.</title>
        <authorList>
            <person name="Sharmin S."/>
            <person name="Tokuhisa M."/>
            <person name="Kanao T."/>
            <person name="Kamimura K."/>
        </authorList>
    </citation>
    <scope>NUCLEOTIDE SEQUENCE [LARGE SCALE GENOMIC DNA]</scope>
    <source>
        <strain evidence="2 3">SH</strain>
    </source>
</reference>
<dbReference type="InParanoid" id="A0A2I1DJL8"/>
<dbReference type="OrthoDB" id="8115576at2"/>
<dbReference type="SUPFAM" id="SSF47413">
    <property type="entry name" value="lambda repressor-like DNA-binding domains"/>
    <property type="match status" value="1"/>
</dbReference>
<name>A0A2I1DJL8_9PROT</name>
<dbReference type="AlphaFoldDB" id="A0A2I1DJL8"/>
<dbReference type="GO" id="GO:0003677">
    <property type="term" value="F:DNA binding"/>
    <property type="evidence" value="ECO:0007669"/>
    <property type="project" value="InterPro"/>
</dbReference>